<proteinExistence type="predicted"/>
<reference evidence="1" key="1">
    <citation type="submission" date="2023-05" db="EMBL/GenBank/DDBJ databases">
        <authorList>
            <person name="Stuckert A."/>
        </authorList>
    </citation>
    <scope>NUCLEOTIDE SEQUENCE</scope>
</reference>
<evidence type="ECO:0008006" key="3">
    <source>
        <dbReference type="Google" id="ProtNLM"/>
    </source>
</evidence>
<dbReference type="EMBL" id="CATNWA010014235">
    <property type="protein sequence ID" value="CAI9569400.1"/>
    <property type="molecule type" value="Genomic_DNA"/>
</dbReference>
<accession>A0ABN9DBX2</accession>
<keyword evidence="2" id="KW-1185">Reference proteome</keyword>
<comment type="caution">
    <text evidence="1">The sequence shown here is derived from an EMBL/GenBank/DDBJ whole genome shotgun (WGS) entry which is preliminary data.</text>
</comment>
<name>A0ABN9DBX2_9NEOB</name>
<protein>
    <recommendedName>
        <fullName evidence="3">Recombination activating protein 1</fullName>
    </recommendedName>
</protein>
<gene>
    <name evidence="1" type="ORF">SPARVUS_LOCUS6911730</name>
</gene>
<evidence type="ECO:0000313" key="2">
    <source>
        <dbReference type="Proteomes" id="UP001162483"/>
    </source>
</evidence>
<dbReference type="Proteomes" id="UP001162483">
    <property type="component" value="Unassembled WGS sequence"/>
</dbReference>
<organism evidence="1 2">
    <name type="scientific">Staurois parvus</name>
    <dbReference type="NCBI Taxonomy" id="386267"/>
    <lineage>
        <taxon>Eukaryota</taxon>
        <taxon>Metazoa</taxon>
        <taxon>Chordata</taxon>
        <taxon>Craniata</taxon>
        <taxon>Vertebrata</taxon>
        <taxon>Euteleostomi</taxon>
        <taxon>Amphibia</taxon>
        <taxon>Batrachia</taxon>
        <taxon>Anura</taxon>
        <taxon>Neobatrachia</taxon>
        <taxon>Ranoidea</taxon>
        <taxon>Ranidae</taxon>
        <taxon>Staurois</taxon>
    </lineage>
</organism>
<evidence type="ECO:0000313" key="1">
    <source>
        <dbReference type="EMBL" id="CAI9569400.1"/>
    </source>
</evidence>
<sequence>MQTASTNICERMGHSQELSEFKCGIVIGCHLCNKSICEISLLSSNSAMKW</sequence>